<evidence type="ECO:0000313" key="6">
    <source>
        <dbReference type="EMBL" id="RFU86762.1"/>
    </source>
</evidence>
<dbReference type="AlphaFoldDB" id="A0A372M741"/>
<evidence type="ECO:0000256" key="3">
    <source>
        <dbReference type="ARBA" id="ARBA00023163"/>
    </source>
</evidence>
<feature type="DNA-binding region" description="H-T-H motif" evidence="4">
    <location>
        <begin position="33"/>
        <end position="52"/>
    </location>
</feature>
<dbReference type="InterPro" id="IPR047923">
    <property type="entry name" value="ArpA-like"/>
</dbReference>
<dbReference type="GO" id="GO:0000976">
    <property type="term" value="F:transcription cis-regulatory region binding"/>
    <property type="evidence" value="ECO:0007669"/>
    <property type="project" value="TreeGrafter"/>
</dbReference>
<dbReference type="InterPro" id="IPR050109">
    <property type="entry name" value="HTH-type_TetR-like_transc_reg"/>
</dbReference>
<dbReference type="PROSITE" id="PS01081">
    <property type="entry name" value="HTH_TETR_1"/>
    <property type="match status" value="1"/>
</dbReference>
<dbReference type="InterPro" id="IPR009057">
    <property type="entry name" value="Homeodomain-like_sf"/>
</dbReference>
<sequence length="224" mass="24068">MARARQERAENTRQSILDGAAAAFDAAGFGSTSLTDISRAAGVTKGALYFHFASKEALAHALTEGQFDIASALSDVERPGVQTAIDLTHQMAHSLRHDVRIRAGIRLVIELGSFTEPDPTLYNHWVSTVRSYLAPAQGRGDLKPEVDVEKVSVLVVGAFTGIQITSQVRTGREDLHDRVADMWTSMLPGLVPPRRLGRFEPAGSKQLRASLGLGAASRPQVSVG</sequence>
<accession>A0A372M741</accession>
<dbReference type="GO" id="GO:0003700">
    <property type="term" value="F:DNA-binding transcription factor activity"/>
    <property type="evidence" value="ECO:0007669"/>
    <property type="project" value="TreeGrafter"/>
</dbReference>
<dbReference type="SUPFAM" id="SSF46689">
    <property type="entry name" value="Homeodomain-like"/>
    <property type="match status" value="1"/>
</dbReference>
<dbReference type="PANTHER" id="PTHR30055:SF234">
    <property type="entry name" value="HTH-TYPE TRANSCRIPTIONAL REGULATOR BETI"/>
    <property type="match status" value="1"/>
</dbReference>
<dbReference type="PANTHER" id="PTHR30055">
    <property type="entry name" value="HTH-TYPE TRANSCRIPTIONAL REGULATOR RUTR"/>
    <property type="match status" value="1"/>
</dbReference>
<gene>
    <name evidence="6" type="ORF">DY218_10330</name>
</gene>
<dbReference type="Proteomes" id="UP000263094">
    <property type="component" value="Unassembled WGS sequence"/>
</dbReference>
<dbReference type="RefSeq" id="WP_267899368.1">
    <property type="nucleotide sequence ID" value="NZ_QUAK01000056.1"/>
</dbReference>
<dbReference type="SUPFAM" id="SSF48498">
    <property type="entry name" value="Tetracyclin repressor-like, C-terminal domain"/>
    <property type="match status" value="1"/>
</dbReference>
<evidence type="ECO:0000256" key="4">
    <source>
        <dbReference type="PROSITE-ProRule" id="PRU00335"/>
    </source>
</evidence>
<dbReference type="InterPro" id="IPR001647">
    <property type="entry name" value="HTH_TetR"/>
</dbReference>
<dbReference type="Pfam" id="PF00440">
    <property type="entry name" value="TetR_N"/>
    <property type="match status" value="1"/>
</dbReference>
<dbReference type="InterPro" id="IPR054126">
    <property type="entry name" value="CprB_TetR_C"/>
</dbReference>
<dbReference type="InterPro" id="IPR036271">
    <property type="entry name" value="Tet_transcr_reg_TetR-rel_C_sf"/>
</dbReference>
<evidence type="ECO:0000313" key="7">
    <source>
        <dbReference type="Proteomes" id="UP000263094"/>
    </source>
</evidence>
<comment type="caution">
    <text evidence="6">The sequence shown here is derived from an EMBL/GenBank/DDBJ whole genome shotgun (WGS) entry which is preliminary data.</text>
</comment>
<dbReference type="NCBIfam" id="NF041196">
    <property type="entry name" value="ScbR_bind_reg"/>
    <property type="match status" value="1"/>
</dbReference>
<organism evidence="6 7">
    <name type="scientific">Streptomyces triticagri</name>
    <dbReference type="NCBI Taxonomy" id="2293568"/>
    <lineage>
        <taxon>Bacteria</taxon>
        <taxon>Bacillati</taxon>
        <taxon>Actinomycetota</taxon>
        <taxon>Actinomycetes</taxon>
        <taxon>Kitasatosporales</taxon>
        <taxon>Streptomycetaceae</taxon>
        <taxon>Streptomyces</taxon>
    </lineage>
</organism>
<dbReference type="Gene3D" id="1.10.357.10">
    <property type="entry name" value="Tetracycline Repressor, domain 2"/>
    <property type="match status" value="1"/>
</dbReference>
<feature type="domain" description="HTH tetR-type" evidence="5">
    <location>
        <begin position="10"/>
        <end position="70"/>
    </location>
</feature>
<evidence type="ECO:0000259" key="5">
    <source>
        <dbReference type="PROSITE" id="PS50977"/>
    </source>
</evidence>
<keyword evidence="2 4" id="KW-0238">DNA-binding</keyword>
<proteinExistence type="predicted"/>
<protein>
    <submittedName>
        <fullName evidence="6">TetR family transcriptional regulator</fullName>
    </submittedName>
</protein>
<dbReference type="PRINTS" id="PR00455">
    <property type="entry name" value="HTHTETR"/>
</dbReference>
<evidence type="ECO:0000256" key="2">
    <source>
        <dbReference type="ARBA" id="ARBA00023125"/>
    </source>
</evidence>
<dbReference type="PROSITE" id="PS50977">
    <property type="entry name" value="HTH_TETR_2"/>
    <property type="match status" value="1"/>
</dbReference>
<reference evidence="6 7" key="1">
    <citation type="submission" date="2018-08" db="EMBL/GenBank/DDBJ databases">
        <title>Isolation, diversity and antifungal activity of Actinobacteria from wheat.</title>
        <authorList>
            <person name="Han C."/>
        </authorList>
    </citation>
    <scope>NUCLEOTIDE SEQUENCE [LARGE SCALE GENOMIC DNA]</scope>
    <source>
        <strain evidence="6 7">NEAU-YY421</strain>
    </source>
</reference>
<dbReference type="InterPro" id="IPR023772">
    <property type="entry name" value="DNA-bd_HTH_TetR-type_CS"/>
</dbReference>
<keyword evidence="7" id="KW-1185">Reference proteome</keyword>
<name>A0A372M741_9ACTN</name>
<dbReference type="EMBL" id="QUAK01000056">
    <property type="protein sequence ID" value="RFU86762.1"/>
    <property type="molecule type" value="Genomic_DNA"/>
</dbReference>
<dbReference type="Pfam" id="PF21935">
    <property type="entry name" value="TetR_C_45"/>
    <property type="match status" value="1"/>
</dbReference>
<keyword evidence="1" id="KW-0805">Transcription regulation</keyword>
<keyword evidence="3" id="KW-0804">Transcription</keyword>
<evidence type="ECO:0000256" key="1">
    <source>
        <dbReference type="ARBA" id="ARBA00023015"/>
    </source>
</evidence>